<evidence type="ECO:0000256" key="5">
    <source>
        <dbReference type="ARBA" id="ARBA00022603"/>
    </source>
</evidence>
<evidence type="ECO:0000313" key="9">
    <source>
        <dbReference type="EMBL" id="SUX18975.1"/>
    </source>
</evidence>
<dbReference type="AlphaFoldDB" id="A0A381DZS9"/>
<evidence type="ECO:0000256" key="6">
    <source>
        <dbReference type="ARBA" id="ARBA00022679"/>
    </source>
</evidence>
<dbReference type="RefSeq" id="WP_115610704.1">
    <property type="nucleotide sequence ID" value="NZ_JBHLZC010000001.1"/>
</dbReference>
<dbReference type="InterPro" id="IPR004398">
    <property type="entry name" value="RNA_MeTrfase_RsmD"/>
</dbReference>
<evidence type="ECO:0000256" key="4">
    <source>
        <dbReference type="ARBA" id="ARBA00013682"/>
    </source>
</evidence>
<dbReference type="CDD" id="cd02440">
    <property type="entry name" value="AdoMet_MTases"/>
    <property type="match status" value="1"/>
</dbReference>
<dbReference type="InterPro" id="IPR002052">
    <property type="entry name" value="DNA_methylase_N6_adenine_CS"/>
</dbReference>
<comment type="similarity">
    <text evidence="2 8">Belongs to the methyltransferase superfamily. RsmD family.</text>
</comment>
<dbReference type="PROSITE" id="PS00092">
    <property type="entry name" value="N6_MTASE"/>
    <property type="match status" value="1"/>
</dbReference>
<keyword evidence="8" id="KW-0949">S-adenosyl-L-methionine</keyword>
<dbReference type="OrthoDB" id="9803017at2"/>
<reference evidence="9 10" key="1">
    <citation type="submission" date="2018-06" db="EMBL/GenBank/DDBJ databases">
        <authorList>
            <consortium name="Pathogen Informatics"/>
            <person name="Doyle S."/>
        </authorList>
    </citation>
    <scope>NUCLEOTIDE SEQUENCE [LARGE SCALE GENOMIC DNA]</scope>
    <source>
        <strain evidence="9 10">NCTC13294</strain>
    </source>
</reference>
<keyword evidence="5 8" id="KW-0489">Methyltransferase</keyword>
<dbReference type="GO" id="GO:0003676">
    <property type="term" value="F:nucleic acid binding"/>
    <property type="evidence" value="ECO:0007669"/>
    <property type="project" value="InterPro"/>
</dbReference>
<evidence type="ECO:0000313" key="10">
    <source>
        <dbReference type="Proteomes" id="UP000254572"/>
    </source>
</evidence>
<comment type="catalytic activity">
    <reaction evidence="7 8">
        <text>guanosine(966) in 16S rRNA + S-adenosyl-L-methionine = N(2)-methylguanosine(966) in 16S rRNA + S-adenosyl-L-homocysteine + H(+)</text>
        <dbReference type="Rhea" id="RHEA:23548"/>
        <dbReference type="Rhea" id="RHEA-COMP:10211"/>
        <dbReference type="Rhea" id="RHEA-COMP:10212"/>
        <dbReference type="ChEBI" id="CHEBI:15378"/>
        <dbReference type="ChEBI" id="CHEBI:57856"/>
        <dbReference type="ChEBI" id="CHEBI:59789"/>
        <dbReference type="ChEBI" id="CHEBI:74269"/>
        <dbReference type="ChEBI" id="CHEBI:74481"/>
        <dbReference type="EC" id="2.1.1.171"/>
    </reaction>
</comment>
<organism evidence="9 10">
    <name type="scientific">Cardiobacterium valvarum</name>
    <dbReference type="NCBI Taxonomy" id="194702"/>
    <lineage>
        <taxon>Bacteria</taxon>
        <taxon>Pseudomonadati</taxon>
        <taxon>Pseudomonadota</taxon>
        <taxon>Gammaproteobacteria</taxon>
        <taxon>Cardiobacteriales</taxon>
        <taxon>Cardiobacteriaceae</taxon>
        <taxon>Cardiobacterium</taxon>
    </lineage>
</organism>
<dbReference type="EMBL" id="UFUW01000001">
    <property type="protein sequence ID" value="SUX18975.1"/>
    <property type="molecule type" value="Genomic_DNA"/>
</dbReference>
<dbReference type="InterPro" id="IPR029063">
    <property type="entry name" value="SAM-dependent_MTases_sf"/>
</dbReference>
<evidence type="ECO:0000256" key="3">
    <source>
        <dbReference type="ARBA" id="ARBA00012141"/>
    </source>
</evidence>
<dbReference type="NCBIfam" id="TIGR00095">
    <property type="entry name" value="16S rRNA (guanine(966)-N(2))-methyltransferase RsmD"/>
    <property type="match status" value="1"/>
</dbReference>
<evidence type="ECO:0000256" key="1">
    <source>
        <dbReference type="ARBA" id="ARBA00002649"/>
    </source>
</evidence>
<dbReference type="PANTHER" id="PTHR43542:SF1">
    <property type="entry name" value="METHYLTRANSFERASE"/>
    <property type="match status" value="1"/>
</dbReference>
<dbReference type="GO" id="GO:0052913">
    <property type="term" value="F:16S rRNA (guanine(966)-N(2))-methyltransferase activity"/>
    <property type="evidence" value="ECO:0007669"/>
    <property type="project" value="UniProtKB-EC"/>
</dbReference>
<keyword evidence="6 8" id="KW-0808">Transferase</keyword>
<dbReference type="Pfam" id="PF03602">
    <property type="entry name" value="Cons_hypoth95"/>
    <property type="match status" value="1"/>
</dbReference>
<dbReference type="SUPFAM" id="SSF53335">
    <property type="entry name" value="S-adenosyl-L-methionine-dependent methyltransferases"/>
    <property type="match status" value="1"/>
</dbReference>
<name>A0A381DZS9_9GAMM</name>
<protein>
    <recommendedName>
        <fullName evidence="4 8">Ribosomal RNA small subunit methyltransferase D</fullName>
        <ecNumber evidence="3 8">2.1.1.171</ecNumber>
    </recommendedName>
</protein>
<evidence type="ECO:0000256" key="7">
    <source>
        <dbReference type="ARBA" id="ARBA00048326"/>
    </source>
</evidence>
<dbReference type="EC" id="2.1.1.171" evidence="3 8"/>
<evidence type="ECO:0000256" key="8">
    <source>
        <dbReference type="PIRNR" id="PIRNR004553"/>
    </source>
</evidence>
<evidence type="ECO:0000256" key="2">
    <source>
        <dbReference type="ARBA" id="ARBA00005269"/>
    </source>
</evidence>
<keyword evidence="8" id="KW-0698">rRNA processing</keyword>
<gene>
    <name evidence="9" type="primary">rsmD</name>
    <name evidence="9" type="ORF">NCTC13294_00404</name>
</gene>
<accession>A0A381DZS9</accession>
<proteinExistence type="inferred from homology"/>
<dbReference type="Gene3D" id="3.40.50.150">
    <property type="entry name" value="Vaccinia Virus protein VP39"/>
    <property type="match status" value="1"/>
</dbReference>
<sequence>MKMVESKIRIIGGKLRGRRIAVPEREGLRPTPDRVRETVFNWLQWEISGAYVLDAFAGSGALGLEALSRGAASVLFVEREADAVARLRALLTEWQEPHARVQQGDALRLAPSTRYDVIFLDPPFADGVHEQALSHFLHDGWLKPHGKVYVEIPFKHGELPLPAGWGWHKQGRAGRVYFGLLRREAAA</sequence>
<dbReference type="PIRSF" id="PIRSF004553">
    <property type="entry name" value="CHP00095"/>
    <property type="match status" value="1"/>
</dbReference>
<dbReference type="Proteomes" id="UP000254572">
    <property type="component" value="Unassembled WGS sequence"/>
</dbReference>
<comment type="function">
    <text evidence="1 8">Specifically methylates the guanine in position 966 of 16S rRNA in the assembled 30S particle.</text>
</comment>
<keyword evidence="10" id="KW-1185">Reference proteome</keyword>
<dbReference type="PANTHER" id="PTHR43542">
    <property type="entry name" value="METHYLTRANSFERASE"/>
    <property type="match status" value="1"/>
</dbReference>